<dbReference type="RefSeq" id="WP_311638775.1">
    <property type="nucleotide sequence ID" value="NZ_JAVRES010000019.1"/>
</dbReference>
<reference evidence="3" key="1">
    <citation type="submission" date="2023-07" db="EMBL/GenBank/DDBJ databases">
        <title>30 novel species of actinomycetes from the DSMZ collection.</title>
        <authorList>
            <person name="Nouioui I."/>
        </authorList>
    </citation>
    <scope>NUCLEOTIDE SEQUENCE [LARGE SCALE GENOMIC DNA]</scope>
    <source>
        <strain evidence="3">DSM 41981</strain>
    </source>
</reference>
<dbReference type="AlphaFoldDB" id="A0ABD5EV87"/>
<accession>A0ABD5EV87</accession>
<name>A0ABD5EV87_9ACTN</name>
<keyword evidence="3" id="KW-1185">Reference proteome</keyword>
<dbReference type="InterPro" id="IPR038717">
    <property type="entry name" value="Tc1-like_DDE_dom"/>
</dbReference>
<proteinExistence type="predicted"/>
<sequence length="203" mass="22052">MKEFIDANVEWLTVFQLPAYAPDLNPQEGIWSLVKRDIGNLAAADLGQITREVKRRLKQIQHRRAVGRRLPRRHRPELRSGPLTDPVVLVPGAGSGRYGSITAMSLLTWDYDGDLYCALTTEIGAGEDRTTHFELSEARVVPGGAPSVPASPAPGPAAVTVIVYAPEEEKPAEVFFDETQTLPFAVLQHFVATVASRLPGAGS</sequence>
<feature type="domain" description="Tc1-like transposase DDE" evidence="1">
    <location>
        <begin position="2"/>
        <end position="40"/>
    </location>
</feature>
<protein>
    <recommendedName>
        <fullName evidence="1">Tc1-like transposase DDE domain-containing protein</fullName>
    </recommendedName>
</protein>
<evidence type="ECO:0000313" key="3">
    <source>
        <dbReference type="Proteomes" id="UP001183535"/>
    </source>
</evidence>
<dbReference type="Gene3D" id="3.30.420.10">
    <property type="entry name" value="Ribonuclease H-like superfamily/Ribonuclease H"/>
    <property type="match status" value="1"/>
</dbReference>
<evidence type="ECO:0000259" key="1">
    <source>
        <dbReference type="Pfam" id="PF13358"/>
    </source>
</evidence>
<dbReference type="Pfam" id="PF13358">
    <property type="entry name" value="DDE_3"/>
    <property type="match status" value="1"/>
</dbReference>
<dbReference type="InterPro" id="IPR036397">
    <property type="entry name" value="RNaseH_sf"/>
</dbReference>
<gene>
    <name evidence="2" type="ORF">RM877_28490</name>
</gene>
<dbReference type="EMBL" id="JAVRES010000019">
    <property type="protein sequence ID" value="MDT0438626.1"/>
    <property type="molecule type" value="Genomic_DNA"/>
</dbReference>
<comment type="caution">
    <text evidence="2">The sequence shown here is derived from an EMBL/GenBank/DDBJ whole genome shotgun (WGS) entry which is preliminary data.</text>
</comment>
<organism evidence="2 3">
    <name type="scientific">Streptomyces doudnae</name>
    <dbReference type="NCBI Taxonomy" id="3075536"/>
    <lineage>
        <taxon>Bacteria</taxon>
        <taxon>Bacillati</taxon>
        <taxon>Actinomycetota</taxon>
        <taxon>Actinomycetes</taxon>
        <taxon>Kitasatosporales</taxon>
        <taxon>Streptomycetaceae</taxon>
        <taxon>Streptomyces</taxon>
    </lineage>
</organism>
<evidence type="ECO:0000313" key="2">
    <source>
        <dbReference type="EMBL" id="MDT0438626.1"/>
    </source>
</evidence>
<dbReference type="Proteomes" id="UP001183535">
    <property type="component" value="Unassembled WGS sequence"/>
</dbReference>